<dbReference type="GeneID" id="92183422"/>
<organism evidence="1 2">
    <name type="scientific">Kwoniella newhampshirensis</name>
    <dbReference type="NCBI Taxonomy" id="1651941"/>
    <lineage>
        <taxon>Eukaryota</taxon>
        <taxon>Fungi</taxon>
        <taxon>Dikarya</taxon>
        <taxon>Basidiomycota</taxon>
        <taxon>Agaricomycotina</taxon>
        <taxon>Tremellomycetes</taxon>
        <taxon>Tremellales</taxon>
        <taxon>Cryptococcaceae</taxon>
        <taxon>Kwoniella</taxon>
    </lineage>
</organism>
<dbReference type="KEGG" id="kne:92183422"/>
<reference evidence="1 2" key="1">
    <citation type="journal article" date="2024" name="bioRxiv">
        <title>Comparative genomics of Cryptococcus and Kwoniella reveals pathogenesis evolution and contrasting karyotype dynamics via intercentromeric recombination or chromosome fusion.</title>
        <authorList>
            <person name="Coelho M.A."/>
            <person name="David-Palma M."/>
            <person name="Shea T."/>
            <person name="Bowers K."/>
            <person name="McGinley-Smith S."/>
            <person name="Mohammad A.W."/>
            <person name="Gnirke A."/>
            <person name="Yurkov A.M."/>
            <person name="Nowrousian M."/>
            <person name="Sun S."/>
            <person name="Cuomo C.A."/>
            <person name="Heitman J."/>
        </authorList>
    </citation>
    <scope>NUCLEOTIDE SEQUENCE [LARGE SCALE GENOMIC DNA]</scope>
    <source>
        <strain evidence="1 2">CBS 13917</strain>
    </source>
</reference>
<accession>A0AAW0YGC8</accession>
<comment type="caution">
    <text evidence="1">The sequence shown here is derived from an EMBL/GenBank/DDBJ whole genome shotgun (WGS) entry which is preliminary data.</text>
</comment>
<dbReference type="Proteomes" id="UP001388673">
    <property type="component" value="Unassembled WGS sequence"/>
</dbReference>
<gene>
    <name evidence="1" type="ORF">IAR55_006164</name>
</gene>
<dbReference type="RefSeq" id="XP_066800259.1">
    <property type="nucleotide sequence ID" value="XM_066949251.1"/>
</dbReference>
<name>A0AAW0YGC8_9TREE</name>
<evidence type="ECO:0008006" key="3">
    <source>
        <dbReference type="Google" id="ProtNLM"/>
    </source>
</evidence>
<protein>
    <recommendedName>
        <fullName evidence="3">EthD domain-containing protein</fullName>
    </recommendedName>
</protein>
<evidence type="ECO:0000313" key="2">
    <source>
        <dbReference type="Proteomes" id="UP001388673"/>
    </source>
</evidence>
<keyword evidence="2" id="KW-1185">Reference proteome</keyword>
<dbReference type="EMBL" id="JBCAWK010000012">
    <property type="protein sequence ID" value="KAK8845451.1"/>
    <property type="molecule type" value="Genomic_DNA"/>
</dbReference>
<evidence type="ECO:0000313" key="1">
    <source>
        <dbReference type="EMBL" id="KAK8845451.1"/>
    </source>
</evidence>
<dbReference type="AlphaFoldDB" id="A0AAW0YGC8"/>
<sequence length="112" mass="12557">MHDYQFVLYIFSPKDQDAFRQAFQQHYGGHASITFGPVTPDMENIAANHRTDRAVTISTSHLKGGQIDHLFSAVQAAAHDCGSAMCPVRDENGELVDVRQSRFAKWKQSLHV</sequence>
<proteinExistence type="predicted"/>